<dbReference type="AlphaFoldDB" id="A0AAV2HAA1"/>
<reference evidence="1 2" key="1">
    <citation type="submission" date="2024-04" db="EMBL/GenBank/DDBJ databases">
        <authorList>
            <consortium name="Genoscope - CEA"/>
            <person name="William W."/>
        </authorList>
    </citation>
    <scope>NUCLEOTIDE SEQUENCE [LARGE SCALE GENOMIC DNA]</scope>
</reference>
<gene>
    <name evidence="1" type="ORF">GSLYS_00004829001</name>
</gene>
<keyword evidence="2" id="KW-1185">Reference proteome</keyword>
<organism evidence="1 2">
    <name type="scientific">Lymnaea stagnalis</name>
    <name type="common">Great pond snail</name>
    <name type="synonym">Helix stagnalis</name>
    <dbReference type="NCBI Taxonomy" id="6523"/>
    <lineage>
        <taxon>Eukaryota</taxon>
        <taxon>Metazoa</taxon>
        <taxon>Spiralia</taxon>
        <taxon>Lophotrochozoa</taxon>
        <taxon>Mollusca</taxon>
        <taxon>Gastropoda</taxon>
        <taxon>Heterobranchia</taxon>
        <taxon>Euthyneura</taxon>
        <taxon>Panpulmonata</taxon>
        <taxon>Hygrophila</taxon>
        <taxon>Lymnaeoidea</taxon>
        <taxon>Lymnaeidae</taxon>
        <taxon>Lymnaea</taxon>
    </lineage>
</organism>
<accession>A0AAV2HAA1</accession>
<dbReference type="EMBL" id="CAXITT010000074">
    <property type="protein sequence ID" value="CAL1530704.1"/>
    <property type="molecule type" value="Genomic_DNA"/>
</dbReference>
<sequence>MMSERKELFANKFYITHHPAALHCLDEMLFNLTYFNTSRDLSFYQNLPFALASSGTNHVT</sequence>
<name>A0AAV2HAA1_LYMST</name>
<evidence type="ECO:0000313" key="1">
    <source>
        <dbReference type="EMBL" id="CAL1530704.1"/>
    </source>
</evidence>
<evidence type="ECO:0000313" key="2">
    <source>
        <dbReference type="Proteomes" id="UP001497497"/>
    </source>
</evidence>
<comment type="caution">
    <text evidence="1">The sequence shown here is derived from an EMBL/GenBank/DDBJ whole genome shotgun (WGS) entry which is preliminary data.</text>
</comment>
<dbReference type="Proteomes" id="UP001497497">
    <property type="component" value="Unassembled WGS sequence"/>
</dbReference>
<proteinExistence type="predicted"/>
<protein>
    <submittedName>
        <fullName evidence="1">Uncharacterized protein</fullName>
    </submittedName>
</protein>